<dbReference type="InterPro" id="IPR011009">
    <property type="entry name" value="Kinase-like_dom_sf"/>
</dbReference>
<keyword evidence="13 18" id="KW-0067">ATP-binding</keyword>
<dbReference type="GO" id="GO:0005886">
    <property type="term" value="C:plasma membrane"/>
    <property type="evidence" value="ECO:0007669"/>
    <property type="project" value="UniProtKB-SubCell"/>
</dbReference>
<dbReference type="Gene3D" id="3.30.200.20">
    <property type="entry name" value="Phosphorylase Kinase, domain 1"/>
    <property type="match status" value="1"/>
</dbReference>
<keyword evidence="10" id="KW-0430">Lectin</keyword>
<dbReference type="FunFam" id="3.30.200.20:FF:000178">
    <property type="entry name" value="serine/threonine-protein kinase PBS1-like"/>
    <property type="match status" value="1"/>
</dbReference>
<dbReference type="PANTHER" id="PTHR27007">
    <property type="match status" value="1"/>
</dbReference>
<feature type="domain" description="Protein kinase" evidence="20">
    <location>
        <begin position="330"/>
        <end position="607"/>
    </location>
</feature>
<dbReference type="InterPro" id="IPR013320">
    <property type="entry name" value="ConA-like_dom_sf"/>
</dbReference>
<keyword evidence="11 18" id="KW-0547">Nucleotide-binding</keyword>
<dbReference type="EMBL" id="CM027687">
    <property type="protein sequence ID" value="KAG0519680.1"/>
    <property type="molecule type" value="Genomic_DNA"/>
</dbReference>
<comment type="subcellular location">
    <subcellularLocation>
        <location evidence="1">Cell membrane</location>
        <topology evidence="1">Single-pass type I membrane protein</topology>
    </subcellularLocation>
</comment>
<dbReference type="InterPro" id="IPR017441">
    <property type="entry name" value="Protein_kinase_ATP_BS"/>
</dbReference>
<evidence type="ECO:0000259" key="20">
    <source>
        <dbReference type="PROSITE" id="PS50011"/>
    </source>
</evidence>
<dbReference type="SUPFAM" id="SSF49899">
    <property type="entry name" value="Concanavalin A-like lectins/glucanases"/>
    <property type="match status" value="1"/>
</dbReference>
<comment type="catalytic activity">
    <reaction evidence="16">
        <text>L-threonyl-[protein] + ATP = O-phospho-L-threonyl-[protein] + ADP + H(+)</text>
        <dbReference type="Rhea" id="RHEA:46608"/>
        <dbReference type="Rhea" id="RHEA-COMP:11060"/>
        <dbReference type="Rhea" id="RHEA-COMP:11605"/>
        <dbReference type="ChEBI" id="CHEBI:15378"/>
        <dbReference type="ChEBI" id="CHEBI:30013"/>
        <dbReference type="ChEBI" id="CHEBI:30616"/>
        <dbReference type="ChEBI" id="CHEBI:61977"/>
        <dbReference type="ChEBI" id="CHEBI:456216"/>
        <dbReference type="EC" id="2.7.11.1"/>
    </reaction>
</comment>
<protein>
    <recommendedName>
        <fullName evidence="4">non-specific serine/threonine protein kinase</fullName>
        <ecNumber evidence="4">2.7.11.1</ecNumber>
    </recommendedName>
</protein>
<evidence type="ECO:0000256" key="4">
    <source>
        <dbReference type="ARBA" id="ARBA00012513"/>
    </source>
</evidence>
<organism evidence="21 22">
    <name type="scientific">Sorghum bicolor</name>
    <name type="common">Sorghum</name>
    <name type="synonym">Sorghum vulgare</name>
    <dbReference type="NCBI Taxonomy" id="4558"/>
    <lineage>
        <taxon>Eukaryota</taxon>
        <taxon>Viridiplantae</taxon>
        <taxon>Streptophyta</taxon>
        <taxon>Embryophyta</taxon>
        <taxon>Tracheophyta</taxon>
        <taxon>Spermatophyta</taxon>
        <taxon>Magnoliopsida</taxon>
        <taxon>Liliopsida</taxon>
        <taxon>Poales</taxon>
        <taxon>Poaceae</taxon>
        <taxon>PACMAD clade</taxon>
        <taxon>Panicoideae</taxon>
        <taxon>Andropogonodae</taxon>
        <taxon>Andropogoneae</taxon>
        <taxon>Sorghinae</taxon>
        <taxon>Sorghum</taxon>
    </lineage>
</organism>
<comment type="catalytic activity">
    <reaction evidence="17">
        <text>L-seryl-[protein] + ATP = O-phospho-L-seryl-[protein] + ADP + H(+)</text>
        <dbReference type="Rhea" id="RHEA:17989"/>
        <dbReference type="Rhea" id="RHEA-COMP:9863"/>
        <dbReference type="Rhea" id="RHEA-COMP:11604"/>
        <dbReference type="ChEBI" id="CHEBI:15378"/>
        <dbReference type="ChEBI" id="CHEBI:29999"/>
        <dbReference type="ChEBI" id="CHEBI:30616"/>
        <dbReference type="ChEBI" id="CHEBI:83421"/>
        <dbReference type="ChEBI" id="CHEBI:456216"/>
        <dbReference type="EC" id="2.7.11.1"/>
    </reaction>
</comment>
<dbReference type="Gene3D" id="2.60.120.200">
    <property type="match status" value="1"/>
</dbReference>
<evidence type="ECO:0000256" key="14">
    <source>
        <dbReference type="ARBA" id="ARBA00022989"/>
    </source>
</evidence>
<evidence type="ECO:0000256" key="17">
    <source>
        <dbReference type="ARBA" id="ARBA00048679"/>
    </source>
</evidence>
<evidence type="ECO:0000256" key="11">
    <source>
        <dbReference type="ARBA" id="ARBA00022741"/>
    </source>
</evidence>
<gene>
    <name evidence="21" type="ORF">BDA96_08G008000</name>
</gene>
<accession>A0A921QEL3</accession>
<comment type="caution">
    <text evidence="21">The sequence shown here is derived from an EMBL/GenBank/DDBJ whole genome shotgun (WGS) entry which is preliminary data.</text>
</comment>
<evidence type="ECO:0000256" key="15">
    <source>
        <dbReference type="ARBA" id="ARBA00023136"/>
    </source>
</evidence>
<evidence type="ECO:0000256" key="16">
    <source>
        <dbReference type="ARBA" id="ARBA00047899"/>
    </source>
</evidence>
<sequence>MQEQEAAALPRLALGMHLHCFVQFLHLLIPVLLLLSVSADAGDAAAVDHGEFIYDGFSYSNMTVDGSASVSDGLLSLTSGFPQVKGHGFYPYPLNFTDVSNGSSLASFSTTFIFSIMGPYTDLSAHGLAFVLCSNKNLFQDALPSQYLGLVNATNNGNAINHLLAIELDTVMNSEFYDIDDNHIGIDINNLNSVASRTAGYYTSAGGYLPLSLISGQPMQVWVDYDSKQTMLNVTIAPFNQSKPSRPLLTQTIQDLAAQIGARPSTHINRTILCAALVSTLGVAIVVSATLFKIHRKRQLEARRNEIEWQREYGPPSFTYKYLLAATGGFKDKMLLGKGGFGSVFKGLLPHSKQTVAIKRISPESKQGMKEFVAEIIILGRLRHRNLVQLLGYCRHKQQLLLVYDYMPHGSLDFHLHIQGHSSTGLCWSQRFHILKCIASGILYLHEECEQVVIHRDIKTSNVLLDSKMNARLGDFGLARSHDHGADAHTTHVAGTWGYIAPELARLGKATKATDVFALGVLMMEVACGKRPIWVNNHGEPLALGDWVLKEWQGGSITNAVDPRLDDHVEEEIELVLKLGLLCSHPLPNARPSVRLVMQYLQRDAHLPSELEPNSLLNIGLVQDQMLDQHAMSCPATVITDLSKGR</sequence>
<evidence type="ECO:0000256" key="9">
    <source>
        <dbReference type="ARBA" id="ARBA00022729"/>
    </source>
</evidence>
<dbReference type="GO" id="GO:0005524">
    <property type="term" value="F:ATP binding"/>
    <property type="evidence" value="ECO:0007669"/>
    <property type="project" value="UniProtKB-UniRule"/>
</dbReference>
<dbReference type="InterPro" id="IPR000719">
    <property type="entry name" value="Prot_kinase_dom"/>
</dbReference>
<evidence type="ECO:0000256" key="3">
    <source>
        <dbReference type="ARBA" id="ARBA00010217"/>
    </source>
</evidence>
<keyword evidence="9" id="KW-0732">Signal</keyword>
<evidence type="ECO:0000313" key="22">
    <source>
        <dbReference type="Proteomes" id="UP000807115"/>
    </source>
</evidence>
<evidence type="ECO:0000256" key="10">
    <source>
        <dbReference type="ARBA" id="ARBA00022734"/>
    </source>
</evidence>
<evidence type="ECO:0000256" key="13">
    <source>
        <dbReference type="ARBA" id="ARBA00022840"/>
    </source>
</evidence>
<dbReference type="FunFam" id="2.60.120.200:FF:000112">
    <property type="entry name" value="L-type lectin-domain containing receptor kinase V.9"/>
    <property type="match status" value="1"/>
</dbReference>
<dbReference type="PROSITE" id="PS00108">
    <property type="entry name" value="PROTEIN_KINASE_ST"/>
    <property type="match status" value="1"/>
</dbReference>
<keyword evidence="14 19" id="KW-1133">Transmembrane helix</keyword>
<evidence type="ECO:0000256" key="12">
    <source>
        <dbReference type="ARBA" id="ARBA00022777"/>
    </source>
</evidence>
<dbReference type="SUPFAM" id="SSF56112">
    <property type="entry name" value="Protein kinase-like (PK-like)"/>
    <property type="match status" value="1"/>
</dbReference>
<evidence type="ECO:0000313" key="21">
    <source>
        <dbReference type="EMBL" id="KAG0519680.1"/>
    </source>
</evidence>
<keyword evidence="7" id="KW-0808">Transferase</keyword>
<dbReference type="SMART" id="SM00220">
    <property type="entry name" value="S_TKc"/>
    <property type="match status" value="1"/>
</dbReference>
<evidence type="ECO:0000256" key="1">
    <source>
        <dbReference type="ARBA" id="ARBA00004251"/>
    </source>
</evidence>
<evidence type="ECO:0000256" key="19">
    <source>
        <dbReference type="SAM" id="Phobius"/>
    </source>
</evidence>
<dbReference type="EC" id="2.7.11.1" evidence="4"/>
<keyword evidence="12" id="KW-0418">Kinase</keyword>
<dbReference type="Gene3D" id="1.10.510.10">
    <property type="entry name" value="Transferase(Phosphotransferase) domain 1"/>
    <property type="match status" value="1"/>
</dbReference>
<proteinExistence type="inferred from homology"/>
<comment type="similarity">
    <text evidence="3">In the C-terminal section; belongs to the protein kinase superfamily. Ser/Thr protein kinase family.</text>
</comment>
<keyword evidence="15 19" id="KW-0472">Membrane</keyword>
<dbReference type="Pfam" id="PF00139">
    <property type="entry name" value="Lectin_legB"/>
    <property type="match status" value="1"/>
</dbReference>
<evidence type="ECO:0000256" key="2">
    <source>
        <dbReference type="ARBA" id="ARBA00008536"/>
    </source>
</evidence>
<comment type="similarity">
    <text evidence="2">In the N-terminal section; belongs to the leguminous lectin family.</text>
</comment>
<evidence type="ECO:0000256" key="6">
    <source>
        <dbReference type="ARBA" id="ARBA00022527"/>
    </source>
</evidence>
<keyword evidence="8 19" id="KW-0812">Transmembrane</keyword>
<evidence type="ECO:0000256" key="5">
    <source>
        <dbReference type="ARBA" id="ARBA00022475"/>
    </source>
</evidence>
<keyword evidence="6" id="KW-0723">Serine/threonine-protein kinase</keyword>
<evidence type="ECO:0000256" key="8">
    <source>
        <dbReference type="ARBA" id="ARBA00022692"/>
    </source>
</evidence>
<dbReference type="CDD" id="cd14066">
    <property type="entry name" value="STKc_IRAK"/>
    <property type="match status" value="1"/>
</dbReference>
<name>A0A921QEL3_SORBI</name>
<reference evidence="21" key="2">
    <citation type="submission" date="2020-10" db="EMBL/GenBank/DDBJ databases">
        <authorList>
            <person name="Cooper E.A."/>
            <person name="Brenton Z.W."/>
            <person name="Flinn B.S."/>
            <person name="Jenkins J."/>
            <person name="Shu S."/>
            <person name="Flowers D."/>
            <person name="Luo F."/>
            <person name="Wang Y."/>
            <person name="Xia P."/>
            <person name="Barry K."/>
            <person name="Daum C."/>
            <person name="Lipzen A."/>
            <person name="Yoshinaga Y."/>
            <person name="Schmutz J."/>
            <person name="Saski C."/>
            <person name="Vermerris W."/>
            <person name="Kresovich S."/>
        </authorList>
    </citation>
    <scope>NUCLEOTIDE SEQUENCE</scope>
</reference>
<feature type="binding site" evidence="18">
    <location>
        <position position="359"/>
    </location>
    <ligand>
        <name>ATP</name>
        <dbReference type="ChEBI" id="CHEBI:30616"/>
    </ligand>
</feature>
<dbReference type="PROSITE" id="PS50011">
    <property type="entry name" value="PROTEIN_KINASE_DOM"/>
    <property type="match status" value="1"/>
</dbReference>
<dbReference type="PROSITE" id="PS00107">
    <property type="entry name" value="PROTEIN_KINASE_ATP"/>
    <property type="match status" value="1"/>
</dbReference>
<dbReference type="CDD" id="cd06899">
    <property type="entry name" value="lectin_legume_LecRK_Arcelin_ConA"/>
    <property type="match status" value="1"/>
</dbReference>
<keyword evidence="5" id="KW-1003">Cell membrane</keyword>
<feature type="transmembrane region" description="Helical" evidence="19">
    <location>
        <begin position="12"/>
        <end position="35"/>
    </location>
</feature>
<evidence type="ECO:0000256" key="18">
    <source>
        <dbReference type="PROSITE-ProRule" id="PRU10141"/>
    </source>
</evidence>
<dbReference type="InterPro" id="IPR050528">
    <property type="entry name" value="L-type_Lectin-RKs"/>
</dbReference>
<dbReference type="InterPro" id="IPR008271">
    <property type="entry name" value="Ser/Thr_kinase_AS"/>
</dbReference>
<dbReference type="GO" id="GO:0030246">
    <property type="term" value="F:carbohydrate binding"/>
    <property type="evidence" value="ECO:0007669"/>
    <property type="project" value="UniProtKB-KW"/>
</dbReference>
<dbReference type="Pfam" id="PF00069">
    <property type="entry name" value="Pkinase"/>
    <property type="match status" value="1"/>
</dbReference>
<dbReference type="InterPro" id="IPR001220">
    <property type="entry name" value="Legume_lectin_dom"/>
</dbReference>
<dbReference type="AlphaFoldDB" id="A0A921QEL3"/>
<evidence type="ECO:0000256" key="7">
    <source>
        <dbReference type="ARBA" id="ARBA00022679"/>
    </source>
</evidence>
<reference evidence="21" key="1">
    <citation type="journal article" date="2019" name="BMC Genomics">
        <title>A new reference genome for Sorghum bicolor reveals high levels of sequence similarity between sweet and grain genotypes: implications for the genetics of sugar metabolism.</title>
        <authorList>
            <person name="Cooper E.A."/>
            <person name="Brenton Z.W."/>
            <person name="Flinn B.S."/>
            <person name="Jenkins J."/>
            <person name="Shu S."/>
            <person name="Flowers D."/>
            <person name="Luo F."/>
            <person name="Wang Y."/>
            <person name="Xia P."/>
            <person name="Barry K."/>
            <person name="Daum C."/>
            <person name="Lipzen A."/>
            <person name="Yoshinaga Y."/>
            <person name="Schmutz J."/>
            <person name="Saski C."/>
            <person name="Vermerris W."/>
            <person name="Kresovich S."/>
        </authorList>
    </citation>
    <scope>NUCLEOTIDE SEQUENCE</scope>
</reference>
<feature type="transmembrane region" description="Helical" evidence="19">
    <location>
        <begin position="275"/>
        <end position="294"/>
    </location>
</feature>
<dbReference type="FunFam" id="1.10.510.10:FF:000108">
    <property type="entry name" value="L-type lectin-domain containing receptor kinase S.4"/>
    <property type="match status" value="1"/>
</dbReference>
<dbReference type="Proteomes" id="UP000807115">
    <property type="component" value="Chromosome 8"/>
</dbReference>
<dbReference type="GO" id="GO:0004674">
    <property type="term" value="F:protein serine/threonine kinase activity"/>
    <property type="evidence" value="ECO:0007669"/>
    <property type="project" value="UniProtKB-KW"/>
</dbReference>